<dbReference type="AlphaFoldDB" id="A0A9Q0YAI9"/>
<dbReference type="SMART" id="SM00409">
    <property type="entry name" value="IG"/>
    <property type="match status" value="2"/>
</dbReference>
<dbReference type="InterPro" id="IPR007110">
    <property type="entry name" value="Ig-like_dom"/>
</dbReference>
<evidence type="ECO:0000313" key="3">
    <source>
        <dbReference type="EMBL" id="KAJ8019163.1"/>
    </source>
</evidence>
<protein>
    <recommendedName>
        <fullName evidence="2">Ig-like domain-containing protein</fullName>
    </recommendedName>
</protein>
<dbReference type="PROSITE" id="PS50835">
    <property type="entry name" value="IG_LIKE"/>
    <property type="match status" value="1"/>
</dbReference>
<feature type="signal peptide" evidence="1">
    <location>
        <begin position="1"/>
        <end position="29"/>
    </location>
</feature>
<keyword evidence="1" id="KW-0732">Signal</keyword>
<dbReference type="OrthoDB" id="427518at2759"/>
<proteinExistence type="predicted"/>
<gene>
    <name evidence="3" type="ORF">HOLleu_42439</name>
</gene>
<sequence>MVHLLMSLTSPLTPLILAFLLIHLKGTTAAARCVSPQYLELGEIGTVNCSFHEEFYAVFWYTAADLKGLPTLAYQNQIKTGTGYDSGEFDVHSNGSLIINNVSLNHNDMFTAAYIHVEGERHIFIHVSVIVVVKPEVAFPVINYCGNVSNWCFSKVNAPLVECTVQGVRPNISLDLVVRTSEGDKNISGETTITQEGISYTSRVTARNVFYYTNLLVLLICKASSKTKLLANDKSIILIQNGAVDISLREATLKRVERGTKLEITCANDDVGFLVWKKKSLLNDGQDGQQKVLLYANFIGEQVTEVVQSDVISGINGSLVIPTVDVQHEGRYTCVYGDGMSNDVRVYDVVVIVHPVPSYLVVNGCDPHQYCVLEGDRQGSLQCTVNGIRPLIELQWETFQDSDAAAISFTNQQLTVKDNGDTFDVTLTSTYNVKDESRDRITVECTLMEEDGPLFELTTKLDLIFAEGETSLQQSKSMHQQQAVF</sequence>
<comment type="caution">
    <text evidence="3">The sequence shown here is derived from an EMBL/GenBank/DDBJ whole genome shotgun (WGS) entry which is preliminary data.</text>
</comment>
<reference evidence="3" key="1">
    <citation type="submission" date="2021-10" db="EMBL/GenBank/DDBJ databases">
        <title>Tropical sea cucumber genome reveals ecological adaptation and Cuvierian tubules defense mechanism.</title>
        <authorList>
            <person name="Chen T."/>
        </authorList>
    </citation>
    <scope>NUCLEOTIDE SEQUENCE</scope>
    <source>
        <strain evidence="3">Nanhai2018</strain>
        <tissue evidence="3">Muscle</tissue>
    </source>
</reference>
<keyword evidence="4" id="KW-1185">Reference proteome</keyword>
<name>A0A9Q0YAI9_HOLLE</name>
<evidence type="ECO:0000259" key="2">
    <source>
        <dbReference type="PROSITE" id="PS50835"/>
    </source>
</evidence>
<feature type="chain" id="PRO_5040379292" description="Ig-like domain-containing protein" evidence="1">
    <location>
        <begin position="30"/>
        <end position="485"/>
    </location>
</feature>
<accession>A0A9Q0YAI9</accession>
<evidence type="ECO:0000313" key="4">
    <source>
        <dbReference type="Proteomes" id="UP001152320"/>
    </source>
</evidence>
<dbReference type="InterPro" id="IPR036179">
    <property type="entry name" value="Ig-like_dom_sf"/>
</dbReference>
<dbReference type="EMBL" id="JAIZAY010000073">
    <property type="protein sequence ID" value="KAJ8019163.1"/>
    <property type="molecule type" value="Genomic_DNA"/>
</dbReference>
<organism evidence="3 4">
    <name type="scientific">Holothuria leucospilota</name>
    <name type="common">Black long sea cucumber</name>
    <name type="synonym">Mertensiothuria leucospilota</name>
    <dbReference type="NCBI Taxonomy" id="206669"/>
    <lineage>
        <taxon>Eukaryota</taxon>
        <taxon>Metazoa</taxon>
        <taxon>Echinodermata</taxon>
        <taxon>Eleutherozoa</taxon>
        <taxon>Echinozoa</taxon>
        <taxon>Holothuroidea</taxon>
        <taxon>Aspidochirotacea</taxon>
        <taxon>Aspidochirotida</taxon>
        <taxon>Holothuriidae</taxon>
        <taxon>Holothuria</taxon>
    </lineage>
</organism>
<dbReference type="Proteomes" id="UP001152320">
    <property type="component" value="Unassembled WGS sequence"/>
</dbReference>
<dbReference type="Gene3D" id="2.60.40.10">
    <property type="entry name" value="Immunoglobulins"/>
    <property type="match status" value="2"/>
</dbReference>
<dbReference type="InterPro" id="IPR013783">
    <property type="entry name" value="Ig-like_fold"/>
</dbReference>
<feature type="domain" description="Ig-like" evidence="2">
    <location>
        <begin position="357"/>
        <end position="462"/>
    </location>
</feature>
<evidence type="ECO:0000256" key="1">
    <source>
        <dbReference type="SAM" id="SignalP"/>
    </source>
</evidence>
<dbReference type="SUPFAM" id="SSF48726">
    <property type="entry name" value="Immunoglobulin"/>
    <property type="match status" value="2"/>
</dbReference>
<dbReference type="InterPro" id="IPR003599">
    <property type="entry name" value="Ig_sub"/>
</dbReference>